<dbReference type="GO" id="GO:0016301">
    <property type="term" value="F:kinase activity"/>
    <property type="evidence" value="ECO:0007669"/>
    <property type="project" value="UniProtKB-KW"/>
</dbReference>
<protein>
    <submittedName>
        <fullName evidence="2">ATP-NAD kinase</fullName>
    </submittedName>
</protein>
<evidence type="ECO:0000313" key="5">
    <source>
        <dbReference type="Proteomes" id="UP000186883"/>
    </source>
</evidence>
<dbReference type="OrthoDB" id="4292700at2"/>
<accession>A0A154MAW3</accession>
<feature type="domain" description="DAGKc" evidence="1">
    <location>
        <begin position="14"/>
        <end position="86"/>
    </location>
</feature>
<dbReference type="PANTHER" id="PTHR40697:SF3">
    <property type="entry name" value="ACETOIN CATABOLISM PROTEIN X"/>
    <property type="match status" value="1"/>
</dbReference>
<dbReference type="InterPro" id="IPR039065">
    <property type="entry name" value="AcoX-like"/>
</dbReference>
<reference evidence="3 5" key="2">
    <citation type="submission" date="2016-11" db="EMBL/GenBank/DDBJ databases">
        <title>Genome sequencing of Amycolatopsis regifaucium.</title>
        <authorList>
            <person name="Mayilraj S."/>
            <person name="Kaur N."/>
        </authorList>
    </citation>
    <scope>NUCLEOTIDE SEQUENCE [LARGE SCALE GENOMIC DNA]</scope>
    <source>
        <strain evidence="3 5">GY080</strain>
    </source>
</reference>
<keyword evidence="2" id="KW-0808">Transferase</keyword>
<dbReference type="RefSeq" id="WP_061980222.1">
    <property type="nucleotide sequence ID" value="NZ_FOPQ01000001.1"/>
</dbReference>
<evidence type="ECO:0000313" key="4">
    <source>
        <dbReference type="Proteomes" id="UP000076321"/>
    </source>
</evidence>
<evidence type="ECO:0000313" key="3">
    <source>
        <dbReference type="EMBL" id="OKA06144.1"/>
    </source>
</evidence>
<sequence length="292" mass="30213">MGEVVAGILANPASERDIQSLRSALRVAGVGRVMVWTEAGKIIGTVRRMVDAGASVLICLGGDGMMRAAAAACGDVPLLMLPIGSTALPEPTVAGLAAGLLAGHQVDPDLVTNRATVLEVVTKARREIALNDVSVSAEPRWDPASLTELYCTFAVPDGIGLSSIAGRLCASPKSTVDGVAVSLGPVDETPYVVQAPIAPGEVRAVGVRGWSVLYPGVRVDLGAAGGSIALDGEPHFVLKPGESAFVELKTEGPWCVDVRAVMAEATRKGLLLGRKPERILPSSQLVEAPFIR</sequence>
<dbReference type="InterPro" id="IPR016064">
    <property type="entry name" value="NAD/diacylglycerol_kinase_sf"/>
</dbReference>
<dbReference type="Pfam" id="PF00781">
    <property type="entry name" value="DAGK_cat"/>
    <property type="match status" value="1"/>
</dbReference>
<reference evidence="2 4" key="1">
    <citation type="submission" date="2015-12" db="EMBL/GenBank/DDBJ databases">
        <title>Amycolatopsis regifaucium genome sequencing and assembly.</title>
        <authorList>
            <person name="Mayilraj S."/>
        </authorList>
    </citation>
    <scope>NUCLEOTIDE SEQUENCE [LARGE SCALE GENOMIC DNA]</scope>
    <source>
        <strain evidence="2 4">GY080</strain>
    </source>
</reference>
<dbReference type="AlphaFoldDB" id="A0A154MAW3"/>
<dbReference type="InterPro" id="IPR017438">
    <property type="entry name" value="ATP-NAD_kinase_N"/>
</dbReference>
<dbReference type="Proteomes" id="UP000076321">
    <property type="component" value="Unassembled WGS sequence"/>
</dbReference>
<keyword evidence="2" id="KW-0418">Kinase</keyword>
<evidence type="ECO:0000259" key="1">
    <source>
        <dbReference type="Pfam" id="PF00781"/>
    </source>
</evidence>
<dbReference type="SUPFAM" id="SSF111331">
    <property type="entry name" value="NAD kinase/diacylglycerol kinase-like"/>
    <property type="match status" value="1"/>
</dbReference>
<comment type="caution">
    <text evidence="2">The sequence shown here is derived from an EMBL/GenBank/DDBJ whole genome shotgun (WGS) entry which is preliminary data.</text>
</comment>
<dbReference type="InterPro" id="IPR001206">
    <property type="entry name" value="Diacylglycerol_kinase_cat_dom"/>
</dbReference>
<proteinExistence type="predicted"/>
<dbReference type="EMBL" id="LOBU02000015">
    <property type="protein sequence ID" value="OKA06144.1"/>
    <property type="molecule type" value="Genomic_DNA"/>
</dbReference>
<dbReference type="PANTHER" id="PTHR40697">
    <property type="entry name" value="ACETOIN CATABOLISM PROTEIN X"/>
    <property type="match status" value="1"/>
</dbReference>
<keyword evidence="5" id="KW-1185">Reference proteome</keyword>
<organism evidence="2 4">
    <name type="scientific">Amycolatopsis regifaucium</name>
    <dbReference type="NCBI Taxonomy" id="546365"/>
    <lineage>
        <taxon>Bacteria</taxon>
        <taxon>Bacillati</taxon>
        <taxon>Actinomycetota</taxon>
        <taxon>Actinomycetes</taxon>
        <taxon>Pseudonocardiales</taxon>
        <taxon>Pseudonocardiaceae</taxon>
        <taxon>Amycolatopsis</taxon>
    </lineage>
</organism>
<dbReference type="EMBL" id="LQCI01000034">
    <property type="protein sequence ID" value="KZB81788.1"/>
    <property type="molecule type" value="Genomic_DNA"/>
</dbReference>
<evidence type="ECO:0000313" key="2">
    <source>
        <dbReference type="EMBL" id="KZB81788.1"/>
    </source>
</evidence>
<name>A0A154MAW3_9PSEU</name>
<gene>
    <name evidence="3" type="ORF">ATP06_0223615</name>
    <name evidence="2" type="ORF">AVL48_07390</name>
</gene>
<dbReference type="Proteomes" id="UP000186883">
    <property type="component" value="Unassembled WGS sequence"/>
</dbReference>
<dbReference type="Gene3D" id="3.40.50.10330">
    <property type="entry name" value="Probable inorganic polyphosphate/atp-NAD kinase, domain 1"/>
    <property type="match status" value="1"/>
</dbReference>